<proteinExistence type="predicted"/>
<keyword evidence="1" id="KW-0805">Transcription regulation</keyword>
<dbReference type="InterPro" id="IPR000835">
    <property type="entry name" value="HTH_MarR-typ"/>
</dbReference>
<evidence type="ECO:0000313" key="5">
    <source>
        <dbReference type="EMBL" id="MBP2706358.1"/>
    </source>
</evidence>
<dbReference type="InterPro" id="IPR036388">
    <property type="entry name" value="WH-like_DNA-bd_sf"/>
</dbReference>
<dbReference type="PROSITE" id="PS50995">
    <property type="entry name" value="HTH_MARR_2"/>
    <property type="match status" value="1"/>
</dbReference>
<accession>A0A940WJZ1</accession>
<keyword evidence="6" id="KW-1185">Reference proteome</keyword>
<evidence type="ECO:0000256" key="3">
    <source>
        <dbReference type="ARBA" id="ARBA00023163"/>
    </source>
</evidence>
<dbReference type="PRINTS" id="PR00598">
    <property type="entry name" value="HTHMARR"/>
</dbReference>
<evidence type="ECO:0000313" key="6">
    <source>
        <dbReference type="Proteomes" id="UP000674234"/>
    </source>
</evidence>
<protein>
    <submittedName>
        <fullName evidence="5">MarR family transcriptional regulator</fullName>
    </submittedName>
</protein>
<dbReference type="SMART" id="SM00347">
    <property type="entry name" value="HTH_MARR"/>
    <property type="match status" value="1"/>
</dbReference>
<evidence type="ECO:0000256" key="1">
    <source>
        <dbReference type="ARBA" id="ARBA00023015"/>
    </source>
</evidence>
<keyword evidence="2" id="KW-0238">DNA-binding</keyword>
<dbReference type="Proteomes" id="UP000674234">
    <property type="component" value="Unassembled WGS sequence"/>
</dbReference>
<feature type="domain" description="HTH marR-type" evidence="4">
    <location>
        <begin position="1"/>
        <end position="133"/>
    </location>
</feature>
<comment type="caution">
    <text evidence="5">The sequence shown here is derived from an EMBL/GenBank/DDBJ whole genome shotgun (WGS) entry which is preliminary data.</text>
</comment>
<sequence>MTEFLDLHSKTTKVLRALVETALRRHGLHQGQDHLLAALWERDGSTPGEIAAALHVTTPTVVKMATRMSAAGLLTRRRDERDSRLVRLWLTDAGRALREPVEAERRSLEEKVTADLTEAERRHLLTALTKIYKSGGDLL</sequence>
<evidence type="ECO:0000259" key="4">
    <source>
        <dbReference type="PROSITE" id="PS50995"/>
    </source>
</evidence>
<keyword evidence="3" id="KW-0804">Transcription</keyword>
<dbReference type="EMBL" id="JAFCNB010000012">
    <property type="protein sequence ID" value="MBP2706358.1"/>
    <property type="molecule type" value="Genomic_DNA"/>
</dbReference>
<dbReference type="GO" id="GO:0003677">
    <property type="term" value="F:DNA binding"/>
    <property type="evidence" value="ECO:0007669"/>
    <property type="project" value="UniProtKB-KW"/>
</dbReference>
<dbReference type="PANTHER" id="PTHR42756:SF1">
    <property type="entry name" value="TRANSCRIPTIONAL REPRESSOR OF EMRAB OPERON"/>
    <property type="match status" value="1"/>
</dbReference>
<dbReference type="PANTHER" id="PTHR42756">
    <property type="entry name" value="TRANSCRIPTIONAL REGULATOR, MARR"/>
    <property type="match status" value="1"/>
</dbReference>
<dbReference type="InterPro" id="IPR036390">
    <property type="entry name" value="WH_DNA-bd_sf"/>
</dbReference>
<dbReference type="AlphaFoldDB" id="A0A940WJZ1"/>
<dbReference type="Gene3D" id="1.10.10.10">
    <property type="entry name" value="Winged helix-like DNA-binding domain superfamily/Winged helix DNA-binding domain"/>
    <property type="match status" value="1"/>
</dbReference>
<dbReference type="Pfam" id="PF01047">
    <property type="entry name" value="MarR"/>
    <property type="match status" value="1"/>
</dbReference>
<dbReference type="SUPFAM" id="SSF46785">
    <property type="entry name" value="Winged helix' DNA-binding domain"/>
    <property type="match status" value="1"/>
</dbReference>
<gene>
    <name evidence="5" type="ORF">JOL79_21345</name>
</gene>
<name>A0A940WJZ1_9ACTN</name>
<evidence type="ECO:0000256" key="2">
    <source>
        <dbReference type="ARBA" id="ARBA00023125"/>
    </source>
</evidence>
<dbReference type="GO" id="GO:0003700">
    <property type="term" value="F:DNA-binding transcription factor activity"/>
    <property type="evidence" value="ECO:0007669"/>
    <property type="project" value="InterPro"/>
</dbReference>
<reference evidence="5" key="1">
    <citation type="submission" date="2021-02" db="EMBL/GenBank/DDBJ databases">
        <title>Draft genome sequence of Microbispora sp. RL4-1S isolated from rice leaves in Thailand.</title>
        <authorList>
            <person name="Muangham S."/>
            <person name="Duangmal K."/>
        </authorList>
    </citation>
    <scope>NUCLEOTIDE SEQUENCE</scope>
    <source>
        <strain evidence="5">RL4-1S</strain>
    </source>
</reference>
<organism evidence="5 6">
    <name type="scientific">Microbispora oryzae</name>
    <dbReference type="NCBI Taxonomy" id="2806554"/>
    <lineage>
        <taxon>Bacteria</taxon>
        <taxon>Bacillati</taxon>
        <taxon>Actinomycetota</taxon>
        <taxon>Actinomycetes</taxon>
        <taxon>Streptosporangiales</taxon>
        <taxon>Streptosporangiaceae</taxon>
        <taxon>Microbispora</taxon>
    </lineage>
</organism>
<dbReference type="RefSeq" id="WP_210157644.1">
    <property type="nucleotide sequence ID" value="NZ_JAFCNB010000012.1"/>
</dbReference>